<dbReference type="GO" id="GO:0005198">
    <property type="term" value="F:structural molecule activity"/>
    <property type="evidence" value="ECO:0007669"/>
    <property type="project" value="InterPro"/>
</dbReference>
<keyword evidence="5" id="KW-0677">Repeat</keyword>
<dbReference type="Pfam" id="PF00400">
    <property type="entry name" value="WD40"/>
    <property type="match status" value="2"/>
</dbReference>
<organism evidence="13 14">
    <name type="scientific">Neoarthrinium moseri</name>
    <dbReference type="NCBI Taxonomy" id="1658444"/>
    <lineage>
        <taxon>Eukaryota</taxon>
        <taxon>Fungi</taxon>
        <taxon>Dikarya</taxon>
        <taxon>Ascomycota</taxon>
        <taxon>Pezizomycotina</taxon>
        <taxon>Sordariomycetes</taxon>
        <taxon>Xylariomycetidae</taxon>
        <taxon>Amphisphaeriales</taxon>
        <taxon>Apiosporaceae</taxon>
        <taxon>Neoarthrinium</taxon>
    </lineage>
</organism>
<evidence type="ECO:0000256" key="3">
    <source>
        <dbReference type="ARBA" id="ARBA00022448"/>
    </source>
</evidence>
<dbReference type="InterPro" id="IPR001680">
    <property type="entry name" value="WD40_rpt"/>
</dbReference>
<evidence type="ECO:0000256" key="9">
    <source>
        <dbReference type="ARBA" id="ARBA00023132"/>
    </source>
</evidence>
<keyword evidence="14" id="KW-1185">Reference proteome</keyword>
<keyword evidence="4 11" id="KW-0853">WD repeat</keyword>
<comment type="subcellular location">
    <subcellularLocation>
        <location evidence="1">Nucleus</location>
        <location evidence="1">Nuclear pore complex</location>
    </subcellularLocation>
</comment>
<dbReference type="Proteomes" id="UP000829685">
    <property type="component" value="Unassembled WGS sequence"/>
</dbReference>
<keyword evidence="10" id="KW-0539">Nucleus</keyword>
<evidence type="ECO:0000256" key="4">
    <source>
        <dbReference type="ARBA" id="ARBA00022574"/>
    </source>
</evidence>
<dbReference type="GO" id="GO:0034198">
    <property type="term" value="P:cellular response to amino acid starvation"/>
    <property type="evidence" value="ECO:0007669"/>
    <property type="project" value="TreeGrafter"/>
</dbReference>
<dbReference type="PANTHER" id="PTHR11024">
    <property type="entry name" value="NUCLEAR PORE COMPLEX PROTEIN SEC13 / SEH1 FAMILY MEMBER"/>
    <property type="match status" value="1"/>
</dbReference>
<keyword evidence="3" id="KW-0813">Transport</keyword>
<dbReference type="SUPFAM" id="SSF50978">
    <property type="entry name" value="WD40 repeat-like"/>
    <property type="match status" value="1"/>
</dbReference>
<evidence type="ECO:0000256" key="5">
    <source>
        <dbReference type="ARBA" id="ARBA00022737"/>
    </source>
</evidence>
<keyword evidence="8" id="KW-0811">Translocation</keyword>
<dbReference type="EMBL" id="JAFIMR010000001">
    <property type="protein sequence ID" value="KAI1881312.1"/>
    <property type="molecule type" value="Genomic_DNA"/>
</dbReference>
<keyword evidence="7" id="KW-0653">Protein transport</keyword>
<evidence type="ECO:0000313" key="14">
    <source>
        <dbReference type="Proteomes" id="UP000829685"/>
    </source>
</evidence>
<gene>
    <name evidence="13" type="ORF">JX265_000138</name>
</gene>
<dbReference type="AlphaFoldDB" id="A0A9Q0AVZ1"/>
<feature type="compositionally biased region" description="Polar residues" evidence="12">
    <location>
        <begin position="320"/>
        <end position="333"/>
    </location>
</feature>
<comment type="caution">
    <text evidence="13">The sequence shown here is derived from an EMBL/GenBank/DDBJ whole genome shotgun (WGS) entry which is preliminary data.</text>
</comment>
<comment type="similarity">
    <text evidence="2">Belongs to the WD repeat SEC13 family.</text>
</comment>
<evidence type="ECO:0000256" key="10">
    <source>
        <dbReference type="ARBA" id="ARBA00023242"/>
    </source>
</evidence>
<dbReference type="GO" id="GO:0031080">
    <property type="term" value="C:nuclear pore outer ring"/>
    <property type="evidence" value="ECO:0007669"/>
    <property type="project" value="TreeGrafter"/>
</dbReference>
<evidence type="ECO:0000256" key="11">
    <source>
        <dbReference type="PROSITE-ProRule" id="PRU00221"/>
    </source>
</evidence>
<proteinExistence type="inferred from homology"/>
<evidence type="ECO:0000256" key="6">
    <source>
        <dbReference type="ARBA" id="ARBA00022816"/>
    </source>
</evidence>
<feature type="region of interest" description="Disordered" evidence="12">
    <location>
        <begin position="314"/>
        <end position="336"/>
    </location>
</feature>
<dbReference type="InterPro" id="IPR015943">
    <property type="entry name" value="WD40/YVTN_repeat-like_dom_sf"/>
</dbReference>
<evidence type="ECO:0000256" key="2">
    <source>
        <dbReference type="ARBA" id="ARBA00010102"/>
    </source>
</evidence>
<feature type="repeat" description="WD" evidence="11">
    <location>
        <begin position="22"/>
        <end position="54"/>
    </location>
</feature>
<sequence>MPPALDDVPSLMDDSASFDLIAHGHRDLVQAVAFNAYGDRCATGSVDGKIRVFNRQKDGTWRMCDNWGAHPGEVLELQWLPPTIYPNLIASLGIEGRFKLWAEDDSAAPGRRFSSRGSNPKAAHESRSNKSPYRSFSVKHNEETRYTYFAFLAADGHLYVHESEEPENLADYTGIDDFQALPRPNRGEETCFKVRFDPNPEPCYKALRAGVPTDALSLVVAGLDSVKIFRSRDTVTSSFGAATRAREFYQAVEISGHRGLVRDVAWAPGNFRGYDMIATACQDGFVRVFRIDTPYNKDDGRSWAVADITGKDRAGAHSAAATQDSQPRGQPQAHSGIRAEIDKSGSHGERLITGQPGQIEHTVRELSKLESHRSPVWRVGFDDDGQIMGSVGDEGKLMCYRQKPDGTWDKSSELGMMKQRLVFPHSIAG</sequence>
<dbReference type="GO" id="GO:0015031">
    <property type="term" value="P:protein transport"/>
    <property type="evidence" value="ECO:0007669"/>
    <property type="project" value="UniProtKB-KW"/>
</dbReference>
<keyword evidence="6" id="KW-0509">mRNA transport</keyword>
<dbReference type="GO" id="GO:0051028">
    <property type="term" value="P:mRNA transport"/>
    <property type="evidence" value="ECO:0007669"/>
    <property type="project" value="UniProtKB-KW"/>
</dbReference>
<keyword evidence="9" id="KW-0906">Nuclear pore complex</keyword>
<dbReference type="PROSITE" id="PS50082">
    <property type="entry name" value="WD_REPEATS_2"/>
    <property type="match status" value="1"/>
</dbReference>
<name>A0A9Q0AVZ1_9PEZI</name>
<evidence type="ECO:0000256" key="8">
    <source>
        <dbReference type="ARBA" id="ARBA00023010"/>
    </source>
</evidence>
<dbReference type="Gene3D" id="2.130.10.10">
    <property type="entry name" value="YVTN repeat-like/Quinoprotein amine dehydrogenase"/>
    <property type="match status" value="1"/>
</dbReference>
<accession>A0A9Q0AVZ1</accession>
<dbReference type="GO" id="GO:1904263">
    <property type="term" value="P:positive regulation of TORC1 signaling"/>
    <property type="evidence" value="ECO:0007669"/>
    <property type="project" value="TreeGrafter"/>
</dbReference>
<evidence type="ECO:0000256" key="12">
    <source>
        <dbReference type="SAM" id="MobiDB-lite"/>
    </source>
</evidence>
<dbReference type="InterPro" id="IPR037363">
    <property type="entry name" value="Sec13/Seh1_fam"/>
</dbReference>
<dbReference type="SMART" id="SM00320">
    <property type="entry name" value="WD40"/>
    <property type="match status" value="4"/>
</dbReference>
<dbReference type="InterPro" id="IPR036322">
    <property type="entry name" value="WD40_repeat_dom_sf"/>
</dbReference>
<protein>
    <submittedName>
        <fullName evidence="13">Uncharacterized protein</fullName>
    </submittedName>
</protein>
<dbReference type="GO" id="GO:0035859">
    <property type="term" value="C:Seh1-associated complex"/>
    <property type="evidence" value="ECO:0007669"/>
    <property type="project" value="TreeGrafter"/>
</dbReference>
<feature type="region of interest" description="Disordered" evidence="12">
    <location>
        <begin position="108"/>
        <end position="135"/>
    </location>
</feature>
<evidence type="ECO:0000256" key="1">
    <source>
        <dbReference type="ARBA" id="ARBA00004567"/>
    </source>
</evidence>
<evidence type="ECO:0000313" key="13">
    <source>
        <dbReference type="EMBL" id="KAI1881312.1"/>
    </source>
</evidence>
<dbReference type="PANTHER" id="PTHR11024:SF3">
    <property type="entry name" value="NUCLEOPORIN SEH1"/>
    <property type="match status" value="1"/>
</dbReference>
<reference evidence="13" key="1">
    <citation type="submission" date="2021-03" db="EMBL/GenBank/DDBJ databases">
        <title>Revisited historic fungal species revealed as producer of novel bioactive compounds through whole genome sequencing and comparative genomics.</title>
        <authorList>
            <person name="Vignolle G.A."/>
            <person name="Hochenegger N."/>
            <person name="Mach R.L."/>
            <person name="Mach-Aigner A.R."/>
            <person name="Javad Rahimi M."/>
            <person name="Salim K.A."/>
            <person name="Chan C.M."/>
            <person name="Lim L.B.L."/>
            <person name="Cai F."/>
            <person name="Druzhinina I.S."/>
            <person name="U'Ren J.M."/>
            <person name="Derntl C."/>
        </authorList>
    </citation>
    <scope>NUCLEOTIDE SEQUENCE</scope>
    <source>
        <strain evidence="13">TUCIM 5799</strain>
    </source>
</reference>
<evidence type="ECO:0000256" key="7">
    <source>
        <dbReference type="ARBA" id="ARBA00022927"/>
    </source>
</evidence>